<dbReference type="EMBL" id="WTYZ01000001">
    <property type="protein sequence ID" value="MXO82915.1"/>
    <property type="molecule type" value="Genomic_DNA"/>
</dbReference>
<gene>
    <name evidence="2" type="ORF">GRI35_05995</name>
</gene>
<dbReference type="AlphaFoldDB" id="A0A844Z4S0"/>
<evidence type="ECO:0000256" key="1">
    <source>
        <dbReference type="SAM" id="MobiDB-lite"/>
    </source>
</evidence>
<dbReference type="RefSeq" id="WP_160613316.1">
    <property type="nucleotide sequence ID" value="NZ_JAUFQM010000001.1"/>
</dbReference>
<name>A0A844Z4S0_9SPHN</name>
<keyword evidence="3" id="KW-1185">Reference proteome</keyword>
<protein>
    <recommendedName>
        <fullName evidence="4">NADH-quinone oxidoreductase subunit E</fullName>
    </recommendedName>
</protein>
<reference evidence="2 3" key="1">
    <citation type="submission" date="2019-12" db="EMBL/GenBank/DDBJ databases">
        <title>Genomic-based taxomic classification of the family Erythrobacteraceae.</title>
        <authorList>
            <person name="Xu L."/>
        </authorList>
    </citation>
    <scope>NUCLEOTIDE SEQUENCE [LARGE SCALE GENOMIC DNA]</scope>
    <source>
        <strain evidence="2 3">KCTC 42006</strain>
    </source>
</reference>
<feature type="region of interest" description="Disordered" evidence="1">
    <location>
        <begin position="35"/>
        <end position="78"/>
    </location>
</feature>
<evidence type="ECO:0000313" key="3">
    <source>
        <dbReference type="Proteomes" id="UP000460290"/>
    </source>
</evidence>
<dbReference type="Proteomes" id="UP000460290">
    <property type="component" value="Unassembled WGS sequence"/>
</dbReference>
<comment type="caution">
    <text evidence="2">The sequence shown here is derived from an EMBL/GenBank/DDBJ whole genome shotgun (WGS) entry which is preliminary data.</text>
</comment>
<evidence type="ECO:0000313" key="2">
    <source>
        <dbReference type="EMBL" id="MXO82915.1"/>
    </source>
</evidence>
<accession>A0A844Z4S0</accession>
<evidence type="ECO:0008006" key="4">
    <source>
        <dbReference type="Google" id="ProtNLM"/>
    </source>
</evidence>
<sequence>MLSIIAANPLPFILAVLIGLATAWWAWAGSDAEETHDDEVYDEDEVVEDAAVEPEPEPQPEPAPEPEPEPKPVAEEVAEEVSVAPVAVAATAAAGVAAAAKAADKPPVPLTVAEIEDGPNIAAAIGDPDDLKRIKGIGLKLEDLCNSLGVSRFDQIAVWRAKDIGEVDAHLGNFKGRIIRDAWVAQAKLLAAGKVTEHKQQFGD</sequence>
<organism evidence="2 3">
    <name type="scientific">Pontixanthobacter aestiaquae</name>
    <dbReference type="NCBI Taxonomy" id="1509367"/>
    <lineage>
        <taxon>Bacteria</taxon>
        <taxon>Pseudomonadati</taxon>
        <taxon>Pseudomonadota</taxon>
        <taxon>Alphaproteobacteria</taxon>
        <taxon>Sphingomonadales</taxon>
        <taxon>Erythrobacteraceae</taxon>
        <taxon>Pontixanthobacter</taxon>
    </lineage>
</organism>
<dbReference type="OrthoDB" id="9807941at2"/>
<proteinExistence type="predicted"/>
<feature type="compositionally biased region" description="Acidic residues" evidence="1">
    <location>
        <begin position="35"/>
        <end position="58"/>
    </location>
</feature>